<keyword evidence="4" id="KW-0238">DNA-binding</keyword>
<dbReference type="CDD" id="cd00156">
    <property type="entry name" value="REC"/>
    <property type="match status" value="1"/>
</dbReference>
<dbReference type="eggNOG" id="arCOG02387">
    <property type="taxonomic scope" value="Archaea"/>
</dbReference>
<evidence type="ECO:0000259" key="3">
    <source>
        <dbReference type="PROSITE" id="PS50110"/>
    </source>
</evidence>
<dbReference type="HOGENOM" id="CLU_2366085_0_0_2"/>
<sequence length="86" mass="9929">MTTREKRKDTIRVLHVDDQLDFAEMTTTFLERENDRFDTEIVASASDGLACLADSTFDCIISDYDMPQIDGIDFLETVRDKYPEMP</sequence>
<dbReference type="InterPro" id="IPR011006">
    <property type="entry name" value="CheY-like_superfamily"/>
</dbReference>
<protein>
    <submittedName>
        <fullName evidence="4">Response regulator containing CheY-like receiver, AAA-type ATPase, and DNA-binding domain protein</fullName>
    </submittedName>
</protein>
<dbReference type="Proteomes" id="UP000030710">
    <property type="component" value="Unassembled WGS sequence"/>
</dbReference>
<dbReference type="PANTHER" id="PTHR44591">
    <property type="entry name" value="STRESS RESPONSE REGULATOR PROTEIN 1"/>
    <property type="match status" value="1"/>
</dbReference>
<dbReference type="SUPFAM" id="SSF52172">
    <property type="entry name" value="CheY-like"/>
    <property type="match status" value="1"/>
</dbReference>
<dbReference type="AlphaFoldDB" id="U1PRE5"/>
<dbReference type="Gene3D" id="3.40.50.2300">
    <property type="match status" value="1"/>
</dbReference>
<name>U1PRE5_9EURY</name>
<organism evidence="4 5">
    <name type="scientific">Haloquadratum walsbyi J07HQW2</name>
    <dbReference type="NCBI Taxonomy" id="1238425"/>
    <lineage>
        <taxon>Archaea</taxon>
        <taxon>Methanobacteriati</taxon>
        <taxon>Methanobacteriota</taxon>
        <taxon>Stenosarchaea group</taxon>
        <taxon>Halobacteria</taxon>
        <taxon>Halobacteriales</taxon>
        <taxon>Haloferacaceae</taxon>
        <taxon>Haloquadratum</taxon>
    </lineage>
</organism>
<proteinExistence type="predicted"/>
<keyword evidence="1 2" id="KW-0597">Phosphoprotein</keyword>
<accession>U1PRE5</accession>
<feature type="modified residue" description="4-aspartylphosphate" evidence="2">
    <location>
        <position position="63"/>
    </location>
</feature>
<dbReference type="RefSeq" id="WP_021054382.1">
    <property type="nucleotide sequence ID" value="NZ_KE356561.1"/>
</dbReference>
<evidence type="ECO:0000313" key="5">
    <source>
        <dbReference type="Proteomes" id="UP000030710"/>
    </source>
</evidence>
<feature type="non-terminal residue" evidence="4">
    <location>
        <position position="86"/>
    </location>
</feature>
<evidence type="ECO:0000256" key="1">
    <source>
        <dbReference type="ARBA" id="ARBA00022553"/>
    </source>
</evidence>
<reference evidence="4 5" key="1">
    <citation type="journal article" date="2013" name="PLoS ONE">
        <title>Assembly-driven community genomics of a hypersaline microbial ecosystem.</title>
        <authorList>
            <person name="Podell S."/>
            <person name="Ugalde J.A."/>
            <person name="Narasingarao P."/>
            <person name="Banfield J.F."/>
            <person name="Heidelberg K.B."/>
            <person name="Allen E.E."/>
        </authorList>
    </citation>
    <scope>NUCLEOTIDE SEQUENCE [LARGE SCALE GENOMIC DNA]</scope>
    <source>
        <strain evidence="5">J07HQW2</strain>
    </source>
</reference>
<feature type="domain" description="Response regulatory" evidence="3">
    <location>
        <begin position="12"/>
        <end position="86"/>
    </location>
</feature>
<dbReference type="InterPro" id="IPR050595">
    <property type="entry name" value="Bact_response_regulator"/>
</dbReference>
<dbReference type="Pfam" id="PF00072">
    <property type="entry name" value="Response_reg"/>
    <property type="match status" value="1"/>
</dbReference>
<gene>
    <name evidence="4" type="ORF">J07HQW2_01333</name>
</gene>
<dbReference type="PANTHER" id="PTHR44591:SF3">
    <property type="entry name" value="RESPONSE REGULATORY DOMAIN-CONTAINING PROTEIN"/>
    <property type="match status" value="1"/>
</dbReference>
<dbReference type="PROSITE" id="PS50110">
    <property type="entry name" value="RESPONSE_REGULATORY"/>
    <property type="match status" value="1"/>
</dbReference>
<evidence type="ECO:0000256" key="2">
    <source>
        <dbReference type="PROSITE-ProRule" id="PRU00169"/>
    </source>
</evidence>
<dbReference type="GO" id="GO:0000160">
    <property type="term" value="P:phosphorelay signal transduction system"/>
    <property type="evidence" value="ECO:0007669"/>
    <property type="project" value="InterPro"/>
</dbReference>
<dbReference type="EMBL" id="KE356561">
    <property type="protein sequence ID" value="ERG94891.1"/>
    <property type="molecule type" value="Genomic_DNA"/>
</dbReference>
<dbReference type="GO" id="GO:0003677">
    <property type="term" value="F:DNA binding"/>
    <property type="evidence" value="ECO:0007669"/>
    <property type="project" value="UniProtKB-KW"/>
</dbReference>
<evidence type="ECO:0000313" key="4">
    <source>
        <dbReference type="EMBL" id="ERG94891.1"/>
    </source>
</evidence>
<dbReference type="InterPro" id="IPR001789">
    <property type="entry name" value="Sig_transdc_resp-reg_receiver"/>
</dbReference>